<sequence>MGIPVPPGFTITSEVWDFYFHNNKSYPKELEHQVDENLAKIERLMGTKFGDGENPLLLSVRSGARVSMPGMLKTIPNLGLNENTVRGLAKNTNNERFAYDSYRRFIQTYANIVLRVEWEVLEKILERRKQQKGFHLDTELTTEDLKDIIAEMKNKAKEVTGK</sequence>
<dbReference type="PANTHER" id="PTHR22931:SF9">
    <property type="entry name" value="PYRUVATE, PHOSPHATE DIKINASE 1, CHLOROPLASTIC"/>
    <property type="match status" value="1"/>
</dbReference>
<protein>
    <submittedName>
        <fullName evidence="1">Uncharacterized protein</fullName>
    </submittedName>
</protein>
<name>X1QKV8_9ZZZZ</name>
<accession>X1QKV8</accession>
<evidence type="ECO:0000313" key="1">
    <source>
        <dbReference type="EMBL" id="GAI51645.1"/>
    </source>
</evidence>
<gene>
    <name evidence="1" type="ORF">S06H3_58028</name>
</gene>
<dbReference type="PANTHER" id="PTHR22931">
    <property type="entry name" value="PHOSPHOENOLPYRUVATE DIKINASE-RELATED"/>
    <property type="match status" value="1"/>
</dbReference>
<dbReference type="InterPro" id="IPR010121">
    <property type="entry name" value="Pyruvate_phosphate_dikinase"/>
</dbReference>
<reference evidence="1" key="1">
    <citation type="journal article" date="2014" name="Front. Microbiol.">
        <title>High frequency of phylogenetically diverse reductive dehalogenase-homologous genes in deep subseafloor sedimentary metagenomes.</title>
        <authorList>
            <person name="Kawai M."/>
            <person name="Futagami T."/>
            <person name="Toyoda A."/>
            <person name="Takaki Y."/>
            <person name="Nishi S."/>
            <person name="Hori S."/>
            <person name="Arai W."/>
            <person name="Tsubouchi T."/>
            <person name="Morono Y."/>
            <person name="Uchiyama I."/>
            <person name="Ito T."/>
            <person name="Fujiyama A."/>
            <person name="Inagaki F."/>
            <person name="Takami H."/>
        </authorList>
    </citation>
    <scope>NUCLEOTIDE SEQUENCE</scope>
    <source>
        <strain evidence="1">Expedition CK06-06</strain>
    </source>
</reference>
<dbReference type="EMBL" id="BARV01037522">
    <property type="protein sequence ID" value="GAI51645.1"/>
    <property type="molecule type" value="Genomic_DNA"/>
</dbReference>
<feature type="non-terminal residue" evidence="1">
    <location>
        <position position="162"/>
    </location>
</feature>
<dbReference type="Gene3D" id="3.30.1490.20">
    <property type="entry name" value="ATP-grasp fold, A domain"/>
    <property type="match status" value="1"/>
</dbReference>
<proteinExistence type="predicted"/>
<organism evidence="1">
    <name type="scientific">marine sediment metagenome</name>
    <dbReference type="NCBI Taxonomy" id="412755"/>
    <lineage>
        <taxon>unclassified sequences</taxon>
        <taxon>metagenomes</taxon>
        <taxon>ecological metagenomes</taxon>
    </lineage>
</organism>
<dbReference type="AlphaFoldDB" id="X1QKV8"/>
<dbReference type="SUPFAM" id="SSF56059">
    <property type="entry name" value="Glutathione synthetase ATP-binding domain-like"/>
    <property type="match status" value="1"/>
</dbReference>
<dbReference type="GO" id="GO:0050242">
    <property type="term" value="F:pyruvate, phosphate dikinase activity"/>
    <property type="evidence" value="ECO:0007669"/>
    <property type="project" value="InterPro"/>
</dbReference>
<comment type="caution">
    <text evidence="1">The sequence shown here is derived from an EMBL/GenBank/DDBJ whole genome shotgun (WGS) entry which is preliminary data.</text>
</comment>
<dbReference type="InterPro" id="IPR013815">
    <property type="entry name" value="ATP_grasp_subdomain_1"/>
</dbReference>
<dbReference type="GO" id="GO:0005524">
    <property type="term" value="F:ATP binding"/>
    <property type="evidence" value="ECO:0007669"/>
    <property type="project" value="InterPro"/>
</dbReference>